<dbReference type="GO" id="GO:0006487">
    <property type="term" value="P:protein N-linked glycosylation"/>
    <property type="evidence" value="ECO:0007669"/>
    <property type="project" value="TreeGrafter"/>
</dbReference>
<dbReference type="EC" id="2.4.1.131" evidence="4 14"/>
<dbReference type="InterPro" id="IPR001296">
    <property type="entry name" value="Glyco_trans_1"/>
</dbReference>
<dbReference type="UniPathway" id="UPA00378"/>
<name>A0A3N4IC05_ASCIM</name>
<keyword evidence="6 14" id="KW-0328">Glycosyltransferase</keyword>
<evidence type="ECO:0000256" key="1">
    <source>
        <dbReference type="ARBA" id="ARBA00004389"/>
    </source>
</evidence>
<protein>
    <recommendedName>
        <fullName evidence="5 14">GDP-Man:Man(3)GlcNAc(2)-PP-Dol alpha-1,2-mannosyltransferase</fullName>
        <ecNumber evidence="4 14">2.4.1.131</ecNumber>
    </recommendedName>
</protein>
<proteinExistence type="inferred from homology"/>
<dbReference type="STRING" id="1160509.A0A3N4IC05"/>
<keyword evidence="7 14" id="KW-0808">Transferase</keyword>
<dbReference type="Pfam" id="PF00534">
    <property type="entry name" value="Glycos_transf_1"/>
    <property type="match status" value="1"/>
</dbReference>
<feature type="domain" description="ALG11 mannosyltransferase N-terminal" evidence="16">
    <location>
        <begin position="66"/>
        <end position="263"/>
    </location>
</feature>
<comment type="function">
    <text evidence="13 14">GDP-Man:Man(3)GlcNAc(2)-PP-Dol alpha-1,2-mannosyltransferase that operates in the biosynthetic pathway of dolichol-linked oligosaccharides, the glycan precursors employed in protein asparagine (N)-glycosylation. The assembly of dolichol-linked oligosaccharides begins on the cytosolic side of the endoplasmic reticulum membrane and finishes in its lumen. The sequential addition of sugars to dolichol pyrophosphate produces dolichol-linked oligosaccharides containing fourteen sugars, including two GlcNAcs, nine mannoses and three glucoses. Once assembled, the oligosaccharide is transferred from the lipid to nascent proteins by oligosaccharyltransferases. Catalyzes, on the cytoplasmic face of the endoplasmic reticulum, the addition of the fourth and fifth mannose residues to the dolichol-linked oligosaccharide chain, to produce Man(5)GlcNAc(2)-PP-dolichol core oligosaccharide.</text>
</comment>
<organism evidence="17 18">
    <name type="scientific">Ascobolus immersus RN42</name>
    <dbReference type="NCBI Taxonomy" id="1160509"/>
    <lineage>
        <taxon>Eukaryota</taxon>
        <taxon>Fungi</taxon>
        <taxon>Dikarya</taxon>
        <taxon>Ascomycota</taxon>
        <taxon>Pezizomycotina</taxon>
        <taxon>Pezizomycetes</taxon>
        <taxon>Pezizales</taxon>
        <taxon>Ascobolaceae</taxon>
        <taxon>Ascobolus</taxon>
    </lineage>
</organism>
<dbReference type="FunFam" id="3.40.50.2000:FF:000168">
    <property type="entry name" value="Alpha-1,2-mannosyltransferase (Alg11), putative"/>
    <property type="match status" value="1"/>
</dbReference>
<evidence type="ECO:0000313" key="18">
    <source>
        <dbReference type="Proteomes" id="UP000275078"/>
    </source>
</evidence>
<sequence>MADESSNIEAPDITVLQTLILVIAINIAAFPIALRLLGLWLRRRTAIRTKVIRNLAGKSGSKDAILVGFFHPFCNAGGGGERVLWAAVRSTLNSNPNTTCIIYTADTGHLKREQVIATVRRRFNITLDSARVIFVHLALGNVVLPEFYPHFTLLGQSLGSLALGMEAFIKVVPDVFVDTMGYGFVLGMARAIFGKKMVTGAYVHYPTISTDMLGSIKAGSGWKGWAKGVYWRAFAVAYGLCGLGVDVVMANSSWTRGHIQKLWWGHSGQKGASGVEVVFPPCNVEEIVESVNLKKRREKIILCIAQFRPEKNHELIIRAFAKFMLTANPETRKGAKLVLVGSVRGEEDLGRVKTLRELAESLEVVKDVEFVCDSSWAEILEWLGKSWVGTNAMWNEHFGIGVVEYQAAGLVGVVHNSGGPKLDIVIEYDGGLTGFHATTIEEFADGFERALSLPENEVVAIRQRAQSSSKRFSEEVFDVLWVKELNRMLELHAKRNGRARR</sequence>
<evidence type="ECO:0000313" key="17">
    <source>
        <dbReference type="EMBL" id="RPA83619.1"/>
    </source>
</evidence>
<keyword evidence="9 14" id="KW-0256">Endoplasmic reticulum</keyword>
<evidence type="ECO:0000256" key="3">
    <source>
        <dbReference type="ARBA" id="ARBA00009481"/>
    </source>
</evidence>
<evidence type="ECO:0000259" key="16">
    <source>
        <dbReference type="Pfam" id="PF15924"/>
    </source>
</evidence>
<dbReference type="AlphaFoldDB" id="A0A3N4IC05"/>
<dbReference type="GO" id="GO:0005789">
    <property type="term" value="C:endoplasmic reticulum membrane"/>
    <property type="evidence" value="ECO:0007669"/>
    <property type="project" value="UniProtKB-SubCell"/>
</dbReference>
<feature type="transmembrane region" description="Helical" evidence="14">
    <location>
        <begin position="130"/>
        <end position="148"/>
    </location>
</feature>
<evidence type="ECO:0000256" key="5">
    <source>
        <dbReference type="ARBA" id="ARBA00022018"/>
    </source>
</evidence>
<dbReference type="GO" id="GO:0004377">
    <property type="term" value="F:GDP-Man:Man(3)GlcNAc(2)-PP-Dol alpha-1,2-mannosyltransferase activity"/>
    <property type="evidence" value="ECO:0007669"/>
    <property type="project" value="UniProtKB-UniRule"/>
</dbReference>
<evidence type="ECO:0000256" key="14">
    <source>
        <dbReference type="RuleBase" id="RU367051"/>
    </source>
</evidence>
<evidence type="ECO:0000256" key="13">
    <source>
        <dbReference type="ARBA" id="ARBA00056799"/>
    </source>
</evidence>
<keyword evidence="8 14" id="KW-0812">Transmembrane</keyword>
<dbReference type="Proteomes" id="UP000275078">
    <property type="component" value="Unassembled WGS sequence"/>
</dbReference>
<feature type="transmembrane region" description="Helical" evidence="14">
    <location>
        <begin position="20"/>
        <end position="41"/>
    </location>
</feature>
<accession>A0A3N4IC05</accession>
<keyword evidence="18" id="KW-1185">Reference proteome</keyword>
<dbReference type="CDD" id="cd03806">
    <property type="entry name" value="GT4_ALG11-like"/>
    <property type="match status" value="1"/>
</dbReference>
<feature type="domain" description="Glycosyl transferase family 1" evidence="15">
    <location>
        <begin position="291"/>
        <end position="457"/>
    </location>
</feature>
<reference evidence="17 18" key="1">
    <citation type="journal article" date="2018" name="Nat. Ecol. Evol.">
        <title>Pezizomycetes genomes reveal the molecular basis of ectomycorrhizal truffle lifestyle.</title>
        <authorList>
            <person name="Murat C."/>
            <person name="Payen T."/>
            <person name="Noel B."/>
            <person name="Kuo A."/>
            <person name="Morin E."/>
            <person name="Chen J."/>
            <person name="Kohler A."/>
            <person name="Krizsan K."/>
            <person name="Balestrini R."/>
            <person name="Da Silva C."/>
            <person name="Montanini B."/>
            <person name="Hainaut M."/>
            <person name="Levati E."/>
            <person name="Barry K.W."/>
            <person name="Belfiori B."/>
            <person name="Cichocki N."/>
            <person name="Clum A."/>
            <person name="Dockter R.B."/>
            <person name="Fauchery L."/>
            <person name="Guy J."/>
            <person name="Iotti M."/>
            <person name="Le Tacon F."/>
            <person name="Lindquist E.A."/>
            <person name="Lipzen A."/>
            <person name="Malagnac F."/>
            <person name="Mello A."/>
            <person name="Molinier V."/>
            <person name="Miyauchi S."/>
            <person name="Poulain J."/>
            <person name="Riccioni C."/>
            <person name="Rubini A."/>
            <person name="Sitrit Y."/>
            <person name="Splivallo R."/>
            <person name="Traeger S."/>
            <person name="Wang M."/>
            <person name="Zifcakova L."/>
            <person name="Wipf D."/>
            <person name="Zambonelli A."/>
            <person name="Paolocci F."/>
            <person name="Nowrousian M."/>
            <person name="Ottonello S."/>
            <person name="Baldrian P."/>
            <person name="Spatafora J.W."/>
            <person name="Henrissat B."/>
            <person name="Nagy L.G."/>
            <person name="Aury J.M."/>
            <person name="Wincker P."/>
            <person name="Grigoriev I.V."/>
            <person name="Bonfante P."/>
            <person name="Martin F.M."/>
        </authorList>
    </citation>
    <scope>NUCLEOTIDE SEQUENCE [LARGE SCALE GENOMIC DNA]</scope>
    <source>
        <strain evidence="17 18">RN42</strain>
    </source>
</reference>
<evidence type="ECO:0000256" key="7">
    <source>
        <dbReference type="ARBA" id="ARBA00022679"/>
    </source>
</evidence>
<evidence type="ECO:0000256" key="6">
    <source>
        <dbReference type="ARBA" id="ARBA00022676"/>
    </source>
</evidence>
<keyword evidence="10 14" id="KW-1133">Transmembrane helix</keyword>
<dbReference type="PANTHER" id="PTHR45919:SF1">
    <property type="entry name" value="GDP-MAN:MAN(3)GLCNAC(2)-PP-DOL ALPHA-1,2-MANNOSYLTRANSFERASE"/>
    <property type="match status" value="1"/>
</dbReference>
<dbReference type="InterPro" id="IPR031814">
    <property type="entry name" value="ALG11_N"/>
</dbReference>
<evidence type="ECO:0000256" key="10">
    <source>
        <dbReference type="ARBA" id="ARBA00022989"/>
    </source>
</evidence>
<comment type="subcellular location">
    <subcellularLocation>
        <location evidence="1">Endoplasmic reticulum membrane</location>
        <topology evidence="1">Single-pass membrane protein</topology>
    </subcellularLocation>
</comment>
<comment type="similarity">
    <text evidence="3 14">Belongs to the glycosyltransferase group 1 family. Glycosyltransferase 4 subfamily.</text>
</comment>
<comment type="pathway">
    <text evidence="2 14">Protein modification; protein glycosylation.</text>
</comment>
<evidence type="ECO:0000256" key="2">
    <source>
        <dbReference type="ARBA" id="ARBA00004922"/>
    </source>
</evidence>
<evidence type="ECO:0000256" key="11">
    <source>
        <dbReference type="ARBA" id="ARBA00023136"/>
    </source>
</evidence>
<evidence type="ECO:0000256" key="12">
    <source>
        <dbReference type="ARBA" id="ARBA00045065"/>
    </source>
</evidence>
<dbReference type="OrthoDB" id="2276068at2759"/>
<gene>
    <name evidence="17" type="ORF">BJ508DRAFT_413294</name>
</gene>
<feature type="transmembrane region" description="Helical" evidence="14">
    <location>
        <begin position="168"/>
        <end position="189"/>
    </location>
</feature>
<comment type="catalytic activity">
    <reaction evidence="12 14">
        <text>an alpha-D-Man-(1-&gt;3)-[alpha-D-Man-(1-&gt;6)]-beta-D-Man-(1-&gt;4)-beta-D-GlcNAc-(1-&gt;4)-alpha-D-GlcNAc-diphospho-di-trans,poly-cis-dolichol + 2 GDP-alpha-D-mannose = an alpha-D-Man-(1-&gt;2)-alpha-D-Man-(1-&gt;2)-alpha-D-Man-(1-&gt;3)-[alpha-D-Man-(1-&gt;6)]-beta-D-Man-(1-&gt;4)-beta-D-GlcNAc-(1-&gt;4)-alpha-D-GlcNAc-diphospho-di-trans,poly-cis-dolichol + 2 GDP + 2 H(+)</text>
        <dbReference type="Rhea" id="RHEA:29523"/>
        <dbReference type="Rhea" id="RHEA-COMP:19515"/>
        <dbReference type="Rhea" id="RHEA-COMP:19516"/>
        <dbReference type="ChEBI" id="CHEBI:15378"/>
        <dbReference type="ChEBI" id="CHEBI:57527"/>
        <dbReference type="ChEBI" id="CHEBI:58189"/>
        <dbReference type="ChEBI" id="CHEBI:132511"/>
        <dbReference type="ChEBI" id="CHEBI:132515"/>
        <dbReference type="EC" id="2.4.1.131"/>
    </reaction>
    <physiologicalReaction direction="left-to-right" evidence="12 14">
        <dbReference type="Rhea" id="RHEA:29524"/>
    </physiologicalReaction>
</comment>
<evidence type="ECO:0000256" key="9">
    <source>
        <dbReference type="ARBA" id="ARBA00022824"/>
    </source>
</evidence>
<dbReference type="Pfam" id="PF15924">
    <property type="entry name" value="ALG11_N"/>
    <property type="match status" value="1"/>
</dbReference>
<dbReference type="InterPro" id="IPR038013">
    <property type="entry name" value="ALG11"/>
</dbReference>
<evidence type="ECO:0000256" key="8">
    <source>
        <dbReference type="ARBA" id="ARBA00022692"/>
    </source>
</evidence>
<keyword evidence="11 14" id="KW-0472">Membrane</keyword>
<evidence type="ECO:0000256" key="4">
    <source>
        <dbReference type="ARBA" id="ARBA00012645"/>
    </source>
</evidence>
<dbReference type="EMBL" id="ML119663">
    <property type="protein sequence ID" value="RPA83619.1"/>
    <property type="molecule type" value="Genomic_DNA"/>
</dbReference>
<dbReference type="SUPFAM" id="SSF53756">
    <property type="entry name" value="UDP-Glycosyltransferase/glycogen phosphorylase"/>
    <property type="match status" value="1"/>
</dbReference>
<evidence type="ECO:0000259" key="15">
    <source>
        <dbReference type="Pfam" id="PF00534"/>
    </source>
</evidence>
<dbReference type="PANTHER" id="PTHR45919">
    <property type="entry name" value="GDP-MAN:MAN(3)GLCNAC(2)-PP-DOL ALPHA-1,2-MANNOSYLTRANSFERASE"/>
    <property type="match status" value="1"/>
</dbReference>
<dbReference type="Gene3D" id="3.40.50.2000">
    <property type="entry name" value="Glycogen Phosphorylase B"/>
    <property type="match status" value="1"/>
</dbReference>